<dbReference type="AlphaFoldDB" id="A0A939MNK1"/>
<feature type="transmembrane region" description="Helical" evidence="2">
    <location>
        <begin position="15"/>
        <end position="37"/>
    </location>
</feature>
<feature type="transmembrane region" description="Helical" evidence="2">
    <location>
        <begin position="101"/>
        <end position="122"/>
    </location>
</feature>
<keyword evidence="4" id="KW-1185">Reference proteome</keyword>
<sequence length="251" mass="27555">MSTVDPDLRWWRNALALRVISIALWVVVFLTALVTGWSNALYFAGARWASWAGAEWLIGVDGVAEPIVRLAENTTTVAIWPVLIAGLVDGYARHRSGGGEAWAVVPAFGWTLLGLGLGALAATFSGPVDAGPPILLTVSGALVLLIKPVSAGLLARHRDRQAWARTNGVVAIATVTKVDIETINSIDRWRATLKFEDQDGRDRWHRASIPTWDRVKPGVGDRYELRYDPTRPSRRSSIHVDLSRPVSTRRH</sequence>
<accession>A0A939MNK1</accession>
<dbReference type="RefSeq" id="WP_208098869.1">
    <property type="nucleotide sequence ID" value="NZ_JAGDYM010000017.1"/>
</dbReference>
<evidence type="ECO:0000313" key="3">
    <source>
        <dbReference type="EMBL" id="MBO1903120.1"/>
    </source>
</evidence>
<protein>
    <recommendedName>
        <fullName evidence="5">DUF3592 domain-containing protein</fullName>
    </recommendedName>
</protein>
<feature type="region of interest" description="Disordered" evidence="1">
    <location>
        <begin position="226"/>
        <end position="251"/>
    </location>
</feature>
<comment type="caution">
    <text evidence="3">The sequence shown here is derived from an EMBL/GenBank/DDBJ whole genome shotgun (WGS) entry which is preliminary data.</text>
</comment>
<keyword evidence="2" id="KW-1133">Transmembrane helix</keyword>
<evidence type="ECO:0000256" key="1">
    <source>
        <dbReference type="SAM" id="MobiDB-lite"/>
    </source>
</evidence>
<dbReference type="Proteomes" id="UP000664382">
    <property type="component" value="Unassembled WGS sequence"/>
</dbReference>
<organism evidence="3 4">
    <name type="scientific">Leucobacter weissii</name>
    <dbReference type="NCBI Taxonomy" id="1983706"/>
    <lineage>
        <taxon>Bacteria</taxon>
        <taxon>Bacillati</taxon>
        <taxon>Actinomycetota</taxon>
        <taxon>Actinomycetes</taxon>
        <taxon>Micrococcales</taxon>
        <taxon>Microbacteriaceae</taxon>
        <taxon>Leucobacter</taxon>
    </lineage>
</organism>
<reference evidence="3" key="1">
    <citation type="submission" date="2021-03" db="EMBL/GenBank/DDBJ databases">
        <title>Leucobacter chromiisoli sp. nov., isolated from chromium-containing soil of chemical plant.</title>
        <authorList>
            <person name="Xu Z."/>
        </authorList>
    </citation>
    <scope>NUCLEOTIDE SEQUENCE</scope>
    <source>
        <strain evidence="3">S27</strain>
    </source>
</reference>
<proteinExistence type="predicted"/>
<dbReference type="EMBL" id="JAGDYM010000017">
    <property type="protein sequence ID" value="MBO1903120.1"/>
    <property type="molecule type" value="Genomic_DNA"/>
</dbReference>
<keyword evidence="2" id="KW-0472">Membrane</keyword>
<keyword evidence="2" id="KW-0812">Transmembrane</keyword>
<gene>
    <name evidence="3" type="ORF">J4H92_14340</name>
</gene>
<evidence type="ECO:0000313" key="4">
    <source>
        <dbReference type="Proteomes" id="UP000664382"/>
    </source>
</evidence>
<name>A0A939MNK1_9MICO</name>
<feature type="transmembrane region" description="Helical" evidence="2">
    <location>
        <begin position="134"/>
        <end position="155"/>
    </location>
</feature>
<evidence type="ECO:0008006" key="5">
    <source>
        <dbReference type="Google" id="ProtNLM"/>
    </source>
</evidence>
<evidence type="ECO:0000256" key="2">
    <source>
        <dbReference type="SAM" id="Phobius"/>
    </source>
</evidence>